<sequence length="426" mass="47082">MTEPKKTPRKIRHLPDPNFVSTTVDQWGGTLVECRDLWDGYSLDDAVLDSTPLKKCRWPTLFAYMHRRFGPPHIGGDDYKDLSASWMLTTPDCEVFVRVNPSLSGPGFSFSPYLVMPRDATKRAHRASELNLPADRVVAVRKAYRTTLLDLLRPVCVRDHHINALGQLGDSALDQALVECDDDDESNAYELRFHPSCGYAMPLGLFGGNEWPILCSLIRHLGDGDLEAGRVKALQVLQRDVYAEAAGAGWQVHRLMLLGARNQREAVAAGLGLGADDVARFDDELRALYDRENPNRSIVDEMTDAAVDSASDFLHRLGLLDAELDETVRGMRRDKAVSEAWAELVVIANDTFPDDVALPAEPYSMDGELPVQLKAALNGIGRTDIADWVDKTVARPQGLQALADITFHLSSQAREHQDDKAAGLTA</sequence>
<dbReference type="AlphaFoldDB" id="A0ABD4UEJ3"/>
<proteinExistence type="predicted"/>
<dbReference type="RefSeq" id="WP_080323266.1">
    <property type="nucleotide sequence ID" value="NZ_JYMX02000010.1"/>
</dbReference>
<accession>A0ABD4UEJ3</accession>
<dbReference type="EMBL" id="JYMX02000010">
    <property type="protein sequence ID" value="MCW3712589.1"/>
    <property type="molecule type" value="Genomic_DNA"/>
</dbReference>
<dbReference type="Proteomes" id="UP000191686">
    <property type="component" value="Unassembled WGS sequence"/>
</dbReference>
<evidence type="ECO:0000313" key="2">
    <source>
        <dbReference type="Proteomes" id="UP000191686"/>
    </source>
</evidence>
<reference evidence="1 2" key="1">
    <citation type="journal article" date="2017" name="Front. Microbiol.">
        <title>Genomics reveals a unique clone of Burkholderia cenocepacia harbouring an actively excising novel genomic island.</title>
        <authorList>
            <person name="Patil P."/>
            <person name="Mali S."/>
            <person name="Midha S."/>
            <person name="Gautam V."/>
            <person name="Dash L."/>
            <person name="Kumar S."/>
            <person name="Shastri J."/>
            <person name="Singhal L."/>
            <person name="Patil P.B."/>
        </authorList>
    </citation>
    <scope>NUCLEOTIDE SEQUENCE [LARGE SCALE GENOMIC DNA]</scope>
    <source>
        <strain evidence="1 2">BC-19</strain>
    </source>
</reference>
<gene>
    <name evidence="1" type="ORF">UE95_014970</name>
</gene>
<evidence type="ECO:0000313" key="1">
    <source>
        <dbReference type="EMBL" id="MCW3712589.1"/>
    </source>
</evidence>
<organism evidence="1 2">
    <name type="scientific">Burkholderia cenocepacia</name>
    <dbReference type="NCBI Taxonomy" id="95486"/>
    <lineage>
        <taxon>Bacteria</taxon>
        <taxon>Pseudomonadati</taxon>
        <taxon>Pseudomonadota</taxon>
        <taxon>Betaproteobacteria</taxon>
        <taxon>Burkholderiales</taxon>
        <taxon>Burkholderiaceae</taxon>
        <taxon>Burkholderia</taxon>
        <taxon>Burkholderia cepacia complex</taxon>
    </lineage>
</organism>
<protein>
    <submittedName>
        <fullName evidence="1">Uncharacterized protein</fullName>
    </submittedName>
</protein>
<reference evidence="1 2" key="2">
    <citation type="journal article" date="2017" name="Front. Microbiol.">
        <title>Genomics Reveals a Unique Clone of Burkholderia cenocepacia Harboring an Actively Excising Novel Genomic Island.</title>
        <authorList>
            <person name="Patil P.P."/>
            <person name="Mali S."/>
            <person name="Midha S."/>
            <person name="Gautam V."/>
            <person name="Dash L."/>
            <person name="Kumar S."/>
            <person name="Shastri J."/>
            <person name="Singhal L."/>
            <person name="Patil P.B."/>
        </authorList>
    </citation>
    <scope>NUCLEOTIDE SEQUENCE [LARGE SCALE GENOMIC DNA]</scope>
    <source>
        <strain evidence="1 2">BC-19</strain>
    </source>
</reference>
<comment type="caution">
    <text evidence="1">The sequence shown here is derived from an EMBL/GenBank/DDBJ whole genome shotgun (WGS) entry which is preliminary data.</text>
</comment>
<name>A0ABD4UEJ3_9BURK</name>